<dbReference type="InterPro" id="IPR036390">
    <property type="entry name" value="WH_DNA-bd_sf"/>
</dbReference>
<dbReference type="AlphaFoldDB" id="A0A1F5KQJ4"/>
<evidence type="ECO:0000256" key="1">
    <source>
        <dbReference type="ARBA" id="ARBA00022722"/>
    </source>
</evidence>
<dbReference type="PANTHER" id="PTHR30319">
    <property type="entry name" value="PHENYLACETIC ACID REGULATOR-RELATED TRANSCRIPTIONAL REPRESSOR"/>
    <property type="match status" value="1"/>
</dbReference>
<evidence type="ECO:0000256" key="4">
    <source>
        <dbReference type="ARBA" id="ARBA00022801"/>
    </source>
</evidence>
<evidence type="ECO:0000256" key="3">
    <source>
        <dbReference type="ARBA" id="ARBA00022759"/>
    </source>
</evidence>
<dbReference type="InterPro" id="IPR036388">
    <property type="entry name" value="WH-like_DNA-bd_sf"/>
</dbReference>
<feature type="domain" description="Transcriptional repressor PaaX-like central Cas2-like" evidence="7">
    <location>
        <begin position="89"/>
        <end position="160"/>
    </location>
</feature>
<dbReference type="GO" id="GO:0006351">
    <property type="term" value="P:DNA-templated transcription"/>
    <property type="evidence" value="ECO:0007669"/>
    <property type="project" value="TreeGrafter"/>
</dbReference>
<evidence type="ECO:0000256" key="2">
    <source>
        <dbReference type="ARBA" id="ARBA00022723"/>
    </source>
</evidence>
<proteinExistence type="predicted"/>
<dbReference type="InterPro" id="IPR021127">
    <property type="entry name" value="CRISPR_associated_Cas2"/>
</dbReference>
<evidence type="ECO:0000313" key="8">
    <source>
        <dbReference type="EMBL" id="OGE43152.1"/>
    </source>
</evidence>
<dbReference type="Proteomes" id="UP000178565">
    <property type="component" value="Unassembled WGS sequence"/>
</dbReference>
<sequence length="166" mass="19631">MRVYKKSLTKAILLVLEKAVDGYVRVEDFAYHHYRYHYGAPELKKSSLAQALKRLREGGLIEQVKLKNDVIIKLTLAGKELISDGFDESKWDGKWRIVIFDIPEQKRIIRNLFRRNLKKWGFKHLQKSVWISKRNVFDKLNSYIKDLGIEKWVVIIESNKLTRTIS</sequence>
<dbReference type="SUPFAM" id="SSF143430">
    <property type="entry name" value="TTP0101/SSO1404-like"/>
    <property type="match status" value="1"/>
</dbReference>
<organism evidence="8 9">
    <name type="scientific">Candidatus Daviesbacteria bacterium RIFCSPLOWO2_01_FULL_39_12</name>
    <dbReference type="NCBI Taxonomy" id="1797785"/>
    <lineage>
        <taxon>Bacteria</taxon>
        <taxon>Candidatus Daviesiibacteriota</taxon>
    </lineage>
</organism>
<dbReference type="STRING" id="1797785.A3B45_01290"/>
<dbReference type="Gene3D" id="3.30.70.2650">
    <property type="match status" value="1"/>
</dbReference>
<dbReference type="PANTHER" id="PTHR30319:SF1">
    <property type="entry name" value="TRANSCRIPTIONAL REPRESSOR PAAX"/>
    <property type="match status" value="1"/>
</dbReference>
<reference evidence="8 9" key="1">
    <citation type="journal article" date="2016" name="Nat. Commun.">
        <title>Thousands of microbial genomes shed light on interconnected biogeochemical processes in an aquifer system.</title>
        <authorList>
            <person name="Anantharaman K."/>
            <person name="Brown C.T."/>
            <person name="Hug L.A."/>
            <person name="Sharon I."/>
            <person name="Castelle C.J."/>
            <person name="Probst A.J."/>
            <person name="Thomas B.C."/>
            <person name="Singh A."/>
            <person name="Wilkins M.J."/>
            <person name="Karaoz U."/>
            <person name="Brodie E.L."/>
            <person name="Williams K.H."/>
            <person name="Hubbard S.S."/>
            <person name="Banfield J.F."/>
        </authorList>
    </citation>
    <scope>NUCLEOTIDE SEQUENCE [LARGE SCALE GENOMIC DNA]</scope>
</reference>
<keyword evidence="4" id="KW-0378">Hydrolase</keyword>
<protein>
    <submittedName>
        <fullName evidence="8">CRISPR-associated endonuclease Cas2</fullName>
    </submittedName>
</protein>
<keyword evidence="6" id="KW-0051">Antiviral defense</keyword>
<evidence type="ECO:0000256" key="5">
    <source>
        <dbReference type="ARBA" id="ARBA00022842"/>
    </source>
</evidence>
<dbReference type="Pfam" id="PF20803">
    <property type="entry name" value="PaaX_M"/>
    <property type="match status" value="1"/>
</dbReference>
<keyword evidence="1" id="KW-0540">Nuclease</keyword>
<comment type="caution">
    <text evidence="8">The sequence shown here is derived from an EMBL/GenBank/DDBJ whole genome shotgun (WGS) entry which is preliminary data.</text>
</comment>
<dbReference type="GO" id="GO:0004521">
    <property type="term" value="F:RNA endonuclease activity"/>
    <property type="evidence" value="ECO:0007669"/>
    <property type="project" value="InterPro"/>
</dbReference>
<keyword evidence="2" id="KW-0479">Metal-binding</keyword>
<evidence type="ECO:0000313" key="9">
    <source>
        <dbReference type="Proteomes" id="UP000178565"/>
    </source>
</evidence>
<evidence type="ECO:0000259" key="7">
    <source>
        <dbReference type="Pfam" id="PF20803"/>
    </source>
</evidence>
<gene>
    <name evidence="8" type="ORF">A3B45_01290</name>
</gene>
<accession>A0A1F5KQJ4</accession>
<dbReference type="EMBL" id="MFDM01000017">
    <property type="protein sequence ID" value="OGE43152.1"/>
    <property type="molecule type" value="Genomic_DNA"/>
</dbReference>
<keyword evidence="3 8" id="KW-0255">Endonuclease</keyword>
<dbReference type="NCBIfam" id="TIGR01573">
    <property type="entry name" value="cas2"/>
    <property type="match status" value="1"/>
</dbReference>
<dbReference type="SUPFAM" id="SSF46785">
    <property type="entry name" value="Winged helix' DNA-binding domain"/>
    <property type="match status" value="1"/>
</dbReference>
<dbReference type="GO" id="GO:0043571">
    <property type="term" value="P:maintenance of CRISPR repeat elements"/>
    <property type="evidence" value="ECO:0007669"/>
    <property type="project" value="InterPro"/>
</dbReference>
<evidence type="ECO:0000256" key="6">
    <source>
        <dbReference type="ARBA" id="ARBA00023118"/>
    </source>
</evidence>
<keyword evidence="5" id="KW-0460">Magnesium</keyword>
<name>A0A1F5KQJ4_9BACT</name>
<dbReference type="InterPro" id="IPR048846">
    <property type="entry name" value="PaaX-like_central"/>
</dbReference>
<dbReference type="Gene3D" id="1.10.10.10">
    <property type="entry name" value="Winged helix-like DNA-binding domain superfamily/Winged helix DNA-binding domain"/>
    <property type="match status" value="1"/>
</dbReference>